<evidence type="ECO:0000313" key="2">
    <source>
        <dbReference type="Proteomes" id="UP001230051"/>
    </source>
</evidence>
<dbReference type="Proteomes" id="UP001230051">
    <property type="component" value="Unassembled WGS sequence"/>
</dbReference>
<name>A0AAD8G9Z3_ACIOX</name>
<dbReference type="EMBL" id="JAGXEW010000006">
    <property type="protein sequence ID" value="KAK1170493.1"/>
    <property type="molecule type" value="Genomic_DNA"/>
</dbReference>
<protein>
    <submittedName>
        <fullName evidence="1">Uncharacterized protein</fullName>
    </submittedName>
</protein>
<organism evidence="1 2">
    <name type="scientific">Acipenser oxyrinchus oxyrinchus</name>
    <dbReference type="NCBI Taxonomy" id="40147"/>
    <lineage>
        <taxon>Eukaryota</taxon>
        <taxon>Metazoa</taxon>
        <taxon>Chordata</taxon>
        <taxon>Craniata</taxon>
        <taxon>Vertebrata</taxon>
        <taxon>Euteleostomi</taxon>
        <taxon>Actinopterygii</taxon>
        <taxon>Chondrostei</taxon>
        <taxon>Acipenseriformes</taxon>
        <taxon>Acipenseridae</taxon>
        <taxon>Acipenser</taxon>
    </lineage>
</organism>
<proteinExistence type="predicted"/>
<comment type="caution">
    <text evidence="1">The sequence shown here is derived from an EMBL/GenBank/DDBJ whole genome shotgun (WGS) entry which is preliminary data.</text>
</comment>
<sequence>MMEQVSGVSALLKKEDCYPNLVIWHCYNHRLELAVGDALKEQVPRPGVLDWPPVISDQRYRIRDGEKPAPGFDRACLCGATL</sequence>
<accession>A0AAD8G9Z3</accession>
<reference evidence="1" key="1">
    <citation type="submission" date="2022-02" db="EMBL/GenBank/DDBJ databases">
        <title>Atlantic sturgeon de novo genome assembly.</title>
        <authorList>
            <person name="Stock M."/>
            <person name="Klopp C."/>
            <person name="Guiguen Y."/>
            <person name="Cabau C."/>
            <person name="Parinello H."/>
            <person name="Santidrian Yebra-Pimentel E."/>
            <person name="Kuhl H."/>
            <person name="Dirks R.P."/>
            <person name="Guessner J."/>
            <person name="Wuertz S."/>
            <person name="Du K."/>
            <person name="Schartl M."/>
        </authorList>
    </citation>
    <scope>NUCLEOTIDE SEQUENCE</scope>
    <source>
        <strain evidence="1">STURGEONOMICS-FGT-2020</strain>
        <tissue evidence="1">Whole blood</tissue>
    </source>
</reference>
<keyword evidence="2" id="KW-1185">Reference proteome</keyword>
<gene>
    <name evidence="1" type="ORF">AOXY_G7363</name>
</gene>
<dbReference type="AlphaFoldDB" id="A0AAD8G9Z3"/>
<evidence type="ECO:0000313" key="1">
    <source>
        <dbReference type="EMBL" id="KAK1170493.1"/>
    </source>
</evidence>